<comment type="caution">
    <text evidence="2">The sequence shown here is derived from an EMBL/GenBank/DDBJ whole genome shotgun (WGS) entry which is preliminary data.</text>
</comment>
<dbReference type="AlphaFoldDB" id="A0A2T7BCB3"/>
<sequence length="195" mass="20590">MAGIISALEQETRNWWLLLITGIIFILAGVVTFVYPAQSYLALAVFFGVAILMGGIFKVAFAITNRESLHGWGWTLASGVVDAVIGFILLGDPLISAAVLPFIVGFYILYAGGVLISLGLEGRHLHITGAGWVIFGGAVSLLLGIGVLFVPAAGAVTLITFTGLSFLSAGITYCMVALKLEKARHRLKKLSIPGN</sequence>
<dbReference type="InterPro" id="IPR005325">
    <property type="entry name" value="DUF308_memb"/>
</dbReference>
<dbReference type="Pfam" id="PF03729">
    <property type="entry name" value="DUF308"/>
    <property type="match status" value="2"/>
</dbReference>
<gene>
    <name evidence="2" type="ORF">DCC81_20090</name>
</gene>
<organism evidence="2 3">
    <name type="scientific">Chitinophaga parva</name>
    <dbReference type="NCBI Taxonomy" id="2169414"/>
    <lineage>
        <taxon>Bacteria</taxon>
        <taxon>Pseudomonadati</taxon>
        <taxon>Bacteroidota</taxon>
        <taxon>Chitinophagia</taxon>
        <taxon>Chitinophagales</taxon>
        <taxon>Chitinophagaceae</taxon>
        <taxon>Chitinophaga</taxon>
    </lineage>
</organism>
<evidence type="ECO:0000313" key="3">
    <source>
        <dbReference type="Proteomes" id="UP000244450"/>
    </source>
</evidence>
<feature type="transmembrane region" description="Helical" evidence="1">
    <location>
        <begin position="132"/>
        <end position="152"/>
    </location>
</feature>
<dbReference type="RefSeq" id="WP_108688479.1">
    <property type="nucleotide sequence ID" value="NZ_QCYK01000003.1"/>
</dbReference>
<protein>
    <recommendedName>
        <fullName evidence="4">HdeD family acid-resistance protein</fullName>
    </recommendedName>
</protein>
<dbReference type="Proteomes" id="UP000244450">
    <property type="component" value="Unassembled WGS sequence"/>
</dbReference>
<dbReference type="InterPro" id="IPR052712">
    <property type="entry name" value="Acid_resist_chaperone_HdeD"/>
</dbReference>
<dbReference type="PANTHER" id="PTHR34989">
    <property type="entry name" value="PROTEIN HDED"/>
    <property type="match status" value="1"/>
</dbReference>
<evidence type="ECO:0008006" key="4">
    <source>
        <dbReference type="Google" id="ProtNLM"/>
    </source>
</evidence>
<keyword evidence="1" id="KW-1133">Transmembrane helix</keyword>
<feature type="transmembrane region" description="Helical" evidence="1">
    <location>
        <begin position="41"/>
        <end position="61"/>
    </location>
</feature>
<dbReference type="EMBL" id="QCYK01000003">
    <property type="protein sequence ID" value="PUZ22734.1"/>
    <property type="molecule type" value="Genomic_DNA"/>
</dbReference>
<reference evidence="2 3" key="1">
    <citation type="submission" date="2018-04" db="EMBL/GenBank/DDBJ databases">
        <title>Chitinophaga fuyangensis sp. nov., isolated from soil in a chemical factory.</title>
        <authorList>
            <person name="Chen K."/>
        </authorList>
    </citation>
    <scope>NUCLEOTIDE SEQUENCE [LARGE SCALE GENOMIC DNA]</scope>
    <source>
        <strain evidence="2 3">LY-1</strain>
    </source>
</reference>
<name>A0A2T7BCB3_9BACT</name>
<feature type="transmembrane region" description="Helical" evidence="1">
    <location>
        <begin position="15"/>
        <end position="35"/>
    </location>
</feature>
<accession>A0A2T7BCB3</accession>
<dbReference type="GO" id="GO:0005886">
    <property type="term" value="C:plasma membrane"/>
    <property type="evidence" value="ECO:0007669"/>
    <property type="project" value="TreeGrafter"/>
</dbReference>
<dbReference type="PANTHER" id="PTHR34989:SF1">
    <property type="entry name" value="PROTEIN HDED"/>
    <property type="match status" value="1"/>
</dbReference>
<proteinExistence type="predicted"/>
<keyword evidence="1" id="KW-0812">Transmembrane</keyword>
<feature type="transmembrane region" description="Helical" evidence="1">
    <location>
        <begin position="97"/>
        <end position="120"/>
    </location>
</feature>
<feature type="transmembrane region" description="Helical" evidence="1">
    <location>
        <begin position="73"/>
        <end position="91"/>
    </location>
</feature>
<evidence type="ECO:0000256" key="1">
    <source>
        <dbReference type="SAM" id="Phobius"/>
    </source>
</evidence>
<keyword evidence="1" id="KW-0472">Membrane</keyword>
<feature type="transmembrane region" description="Helical" evidence="1">
    <location>
        <begin position="158"/>
        <end position="178"/>
    </location>
</feature>
<keyword evidence="3" id="KW-1185">Reference proteome</keyword>
<evidence type="ECO:0000313" key="2">
    <source>
        <dbReference type="EMBL" id="PUZ22734.1"/>
    </source>
</evidence>
<dbReference type="OrthoDB" id="7059775at2"/>